<reference evidence="1" key="1">
    <citation type="journal article" date="2014" name="Front. Microbiol.">
        <title>High frequency of phylogenetically diverse reductive dehalogenase-homologous genes in deep subseafloor sedimentary metagenomes.</title>
        <authorList>
            <person name="Kawai M."/>
            <person name="Futagami T."/>
            <person name="Toyoda A."/>
            <person name="Takaki Y."/>
            <person name="Nishi S."/>
            <person name="Hori S."/>
            <person name="Arai W."/>
            <person name="Tsubouchi T."/>
            <person name="Morono Y."/>
            <person name="Uchiyama I."/>
            <person name="Ito T."/>
            <person name="Fujiyama A."/>
            <person name="Inagaki F."/>
            <person name="Takami H."/>
        </authorList>
    </citation>
    <scope>NUCLEOTIDE SEQUENCE</scope>
    <source>
        <strain evidence="1">Expedition CK06-06</strain>
    </source>
</reference>
<accession>X0TQV0</accession>
<gene>
    <name evidence="1" type="ORF">S01H1_08705</name>
</gene>
<feature type="non-terminal residue" evidence="1">
    <location>
        <position position="96"/>
    </location>
</feature>
<protein>
    <submittedName>
        <fullName evidence="1">Uncharacterized protein</fullName>
    </submittedName>
</protein>
<name>X0TQV0_9ZZZZ</name>
<proteinExistence type="predicted"/>
<evidence type="ECO:0000313" key="1">
    <source>
        <dbReference type="EMBL" id="GAF78480.1"/>
    </source>
</evidence>
<dbReference type="AlphaFoldDB" id="X0TQV0"/>
<organism evidence="1">
    <name type="scientific">marine sediment metagenome</name>
    <dbReference type="NCBI Taxonomy" id="412755"/>
    <lineage>
        <taxon>unclassified sequences</taxon>
        <taxon>metagenomes</taxon>
        <taxon>ecological metagenomes</taxon>
    </lineage>
</organism>
<comment type="caution">
    <text evidence="1">The sequence shown here is derived from an EMBL/GenBank/DDBJ whole genome shotgun (WGS) entry which is preliminary data.</text>
</comment>
<sequence length="96" mass="11266">MKETFRWNPYADQPHNVAPKEERLRHHIEHAGSYFRLLFSNLRKLVPGLRLYGKYRKFQYREKVRIVDPFAVAVSPLGNRNEEVVALLEETGAAKT</sequence>
<dbReference type="EMBL" id="BARS01004455">
    <property type="protein sequence ID" value="GAF78480.1"/>
    <property type="molecule type" value="Genomic_DNA"/>
</dbReference>